<dbReference type="Pfam" id="PF00668">
    <property type="entry name" value="Condensation"/>
    <property type="match status" value="1"/>
</dbReference>
<gene>
    <name evidence="3" type="ORF">POF50_025365</name>
</gene>
<dbReference type="PANTHER" id="PTHR45527:SF1">
    <property type="entry name" value="FATTY ACID SYNTHASE"/>
    <property type="match status" value="1"/>
</dbReference>
<evidence type="ECO:0000256" key="1">
    <source>
        <dbReference type="SAM" id="MobiDB-lite"/>
    </source>
</evidence>
<proteinExistence type="predicted"/>
<dbReference type="Gene3D" id="3.30.559.30">
    <property type="entry name" value="Nonribosomal peptide synthetase, condensation domain"/>
    <property type="match status" value="1"/>
</dbReference>
<dbReference type="SUPFAM" id="SSF52777">
    <property type="entry name" value="CoA-dependent acyltransferases"/>
    <property type="match status" value="2"/>
</dbReference>
<dbReference type="GO" id="GO:0005737">
    <property type="term" value="C:cytoplasm"/>
    <property type="evidence" value="ECO:0007669"/>
    <property type="project" value="TreeGrafter"/>
</dbReference>
<sequence>MIQAPIDELDVAPGHVLEWRLRAPGTDEPGIPRARGAIASYNQEKHYAVAKEAAAGSAERFGSYVAGTFEIDGALDRPALESALLHLVRRHEVLRSEFEQLAGDLTCDPVECDDIALELVDVGRVDTPDALRSYLHGLFTAMDTLAWPLFVVGAVVRQESTTVFFGYDHLVCDGLSTPIAINDIATAYAAYREGRRPVLPEAGSYLAFSREERARNRAMDATDSRLDYWKGFMARNGDFFPRFPLDLGVEQGRMYPTVNELDKLLTAEQTDALETRCRAAGGRLFMGLLAAMGVCLRQEGGPGVYRGIMPISERGRGSYGNAIGWFVNTMPIEFSVEEGLDLPEILVNVRNAMAALMAHVDVPFVRAWHLLAPEYATLLSWPFAVNFFSYLDFRRTPGAGNHLAWKARKHIWASHSNGICYWFHRNDTGLYVCSVYADTPQARRTKAALGRRMEQTLTTLAESGSFRPARTGDGAARGPEIPAQARGAAADGPRGAGPVTGPAAVSGWPGRPAGVSSGRAGAS</sequence>
<dbReference type="GO" id="GO:0003824">
    <property type="term" value="F:catalytic activity"/>
    <property type="evidence" value="ECO:0007669"/>
    <property type="project" value="InterPro"/>
</dbReference>
<dbReference type="InterPro" id="IPR023213">
    <property type="entry name" value="CAT-like_dom_sf"/>
</dbReference>
<dbReference type="RefSeq" id="WP_271315084.1">
    <property type="nucleotide sequence ID" value="NZ_JABXJJ020000034.1"/>
</dbReference>
<evidence type="ECO:0000259" key="2">
    <source>
        <dbReference type="Pfam" id="PF00668"/>
    </source>
</evidence>
<dbReference type="Gene3D" id="3.30.559.10">
    <property type="entry name" value="Chloramphenicol acetyltransferase-like domain"/>
    <property type="match status" value="1"/>
</dbReference>
<name>A0AA90H7G8_9ACTN</name>
<dbReference type="GO" id="GO:0043041">
    <property type="term" value="P:amino acid activation for nonribosomal peptide biosynthetic process"/>
    <property type="evidence" value="ECO:0007669"/>
    <property type="project" value="TreeGrafter"/>
</dbReference>
<dbReference type="AlphaFoldDB" id="A0AA90H7G8"/>
<dbReference type="PANTHER" id="PTHR45527">
    <property type="entry name" value="NONRIBOSOMAL PEPTIDE SYNTHETASE"/>
    <property type="match status" value="1"/>
</dbReference>
<feature type="compositionally biased region" description="Low complexity" evidence="1">
    <location>
        <begin position="482"/>
        <end position="497"/>
    </location>
</feature>
<dbReference type="GO" id="GO:0044550">
    <property type="term" value="P:secondary metabolite biosynthetic process"/>
    <property type="evidence" value="ECO:0007669"/>
    <property type="project" value="TreeGrafter"/>
</dbReference>
<protein>
    <submittedName>
        <fullName evidence="3">Condensation domain-containing protein</fullName>
    </submittedName>
</protein>
<dbReference type="GO" id="GO:0008610">
    <property type="term" value="P:lipid biosynthetic process"/>
    <property type="evidence" value="ECO:0007669"/>
    <property type="project" value="UniProtKB-ARBA"/>
</dbReference>
<dbReference type="GO" id="GO:0031177">
    <property type="term" value="F:phosphopantetheine binding"/>
    <property type="evidence" value="ECO:0007669"/>
    <property type="project" value="TreeGrafter"/>
</dbReference>
<feature type="domain" description="Condensation" evidence="2">
    <location>
        <begin position="65"/>
        <end position="366"/>
    </location>
</feature>
<dbReference type="EMBL" id="JABXJJ020000034">
    <property type="protein sequence ID" value="MDI5972631.1"/>
    <property type="molecule type" value="Genomic_DNA"/>
</dbReference>
<reference evidence="3" key="1">
    <citation type="submission" date="2023-05" db="EMBL/GenBank/DDBJ databases">
        <title>Streptantibioticus silvisoli sp. nov., acidotolerant actinomycetes 1 from pine litter.</title>
        <authorList>
            <person name="Swiecimska M."/>
            <person name="Golinska P."/>
            <person name="Sangal V."/>
            <person name="Wachnowicz B."/>
            <person name="Goodfellow M."/>
        </authorList>
    </citation>
    <scope>NUCLEOTIDE SEQUENCE</scope>
    <source>
        <strain evidence="3">SL13</strain>
    </source>
</reference>
<evidence type="ECO:0000313" key="3">
    <source>
        <dbReference type="EMBL" id="MDI5972631.1"/>
    </source>
</evidence>
<comment type="caution">
    <text evidence="3">The sequence shown here is derived from an EMBL/GenBank/DDBJ whole genome shotgun (WGS) entry which is preliminary data.</text>
</comment>
<feature type="region of interest" description="Disordered" evidence="1">
    <location>
        <begin position="460"/>
        <end position="523"/>
    </location>
</feature>
<accession>A0AA90H7G8</accession>
<dbReference type="InterPro" id="IPR001242">
    <property type="entry name" value="Condensation_dom"/>
</dbReference>
<organism evidence="3">
    <name type="scientific">Streptantibioticus silvisoli</name>
    <dbReference type="NCBI Taxonomy" id="2705255"/>
    <lineage>
        <taxon>Bacteria</taxon>
        <taxon>Bacillati</taxon>
        <taxon>Actinomycetota</taxon>
        <taxon>Actinomycetes</taxon>
        <taxon>Kitasatosporales</taxon>
        <taxon>Streptomycetaceae</taxon>
        <taxon>Streptantibioticus</taxon>
    </lineage>
</organism>